<dbReference type="AlphaFoldDB" id="A0A835CJV3"/>
<comment type="caution">
    <text evidence="1">The sequence shown here is derived from an EMBL/GenBank/DDBJ whole genome shotgun (WGS) entry which is preliminary data.</text>
</comment>
<evidence type="ECO:0000313" key="2">
    <source>
        <dbReference type="Proteomes" id="UP000634136"/>
    </source>
</evidence>
<sequence length="71" mass="8065">MSDFAPVSTPMVTGRQFSKLEGSLMKDPSLYRQIVGSLQYLLTTRPDFAYSVNKLSQFMSEPTEEHYQGVK</sequence>
<evidence type="ECO:0000313" key="1">
    <source>
        <dbReference type="EMBL" id="KAF7843961.1"/>
    </source>
</evidence>
<protein>
    <submittedName>
        <fullName evidence="1">Putative copia-type protein</fullName>
    </submittedName>
</protein>
<name>A0A835CJV3_9FABA</name>
<dbReference type="PANTHER" id="PTHR11439">
    <property type="entry name" value="GAG-POL-RELATED RETROTRANSPOSON"/>
    <property type="match status" value="1"/>
</dbReference>
<dbReference type="PANTHER" id="PTHR11439:SF467">
    <property type="entry name" value="INTEGRASE CATALYTIC DOMAIN-CONTAINING PROTEIN"/>
    <property type="match status" value="1"/>
</dbReference>
<keyword evidence="2" id="KW-1185">Reference proteome</keyword>
<dbReference type="Proteomes" id="UP000634136">
    <property type="component" value="Unassembled WGS sequence"/>
</dbReference>
<accession>A0A835CJV3</accession>
<dbReference type="EMBL" id="JAAIUW010000001">
    <property type="protein sequence ID" value="KAF7843961.1"/>
    <property type="molecule type" value="Genomic_DNA"/>
</dbReference>
<gene>
    <name evidence="1" type="ORF">G2W53_000866</name>
</gene>
<dbReference type="OrthoDB" id="1416215at2759"/>
<proteinExistence type="predicted"/>
<reference evidence="1" key="1">
    <citation type="submission" date="2020-09" db="EMBL/GenBank/DDBJ databases">
        <title>Genome-Enabled Discovery of Anthraquinone Biosynthesis in Senna tora.</title>
        <authorList>
            <person name="Kang S.-H."/>
            <person name="Pandey R.P."/>
            <person name="Lee C.-M."/>
            <person name="Sim J.-S."/>
            <person name="Jeong J.-T."/>
            <person name="Choi B.-S."/>
            <person name="Jung M."/>
            <person name="Ginzburg D."/>
            <person name="Zhao K."/>
            <person name="Won S.Y."/>
            <person name="Oh T.-J."/>
            <person name="Yu Y."/>
            <person name="Kim N.-H."/>
            <person name="Lee O.R."/>
            <person name="Lee T.-H."/>
            <person name="Bashyal P."/>
            <person name="Kim T.-S."/>
            <person name="Lee W.-H."/>
            <person name="Kawkins C."/>
            <person name="Kim C.-K."/>
            <person name="Kim J.S."/>
            <person name="Ahn B.O."/>
            <person name="Rhee S.Y."/>
            <person name="Sohng J.K."/>
        </authorList>
    </citation>
    <scope>NUCLEOTIDE SEQUENCE</scope>
    <source>
        <tissue evidence="1">Leaf</tissue>
    </source>
</reference>
<organism evidence="1 2">
    <name type="scientific">Senna tora</name>
    <dbReference type="NCBI Taxonomy" id="362788"/>
    <lineage>
        <taxon>Eukaryota</taxon>
        <taxon>Viridiplantae</taxon>
        <taxon>Streptophyta</taxon>
        <taxon>Embryophyta</taxon>
        <taxon>Tracheophyta</taxon>
        <taxon>Spermatophyta</taxon>
        <taxon>Magnoliopsida</taxon>
        <taxon>eudicotyledons</taxon>
        <taxon>Gunneridae</taxon>
        <taxon>Pentapetalae</taxon>
        <taxon>rosids</taxon>
        <taxon>fabids</taxon>
        <taxon>Fabales</taxon>
        <taxon>Fabaceae</taxon>
        <taxon>Caesalpinioideae</taxon>
        <taxon>Cassia clade</taxon>
        <taxon>Senna</taxon>
    </lineage>
</organism>